<keyword evidence="4" id="KW-1185">Reference proteome</keyword>
<dbReference type="GO" id="GO:0043596">
    <property type="term" value="C:nuclear replication fork"/>
    <property type="evidence" value="ECO:0007669"/>
    <property type="project" value="TreeGrafter"/>
</dbReference>
<reference evidence="3" key="3">
    <citation type="submission" date="2025-09" db="UniProtKB">
        <authorList>
            <consortium name="Ensembl"/>
        </authorList>
    </citation>
    <scope>IDENTIFICATION</scope>
</reference>
<dbReference type="GeneTree" id="ENSGT00390000011769"/>
<gene>
    <name evidence="3" type="primary">MMS22L</name>
</gene>
<dbReference type="Ensembl" id="ENSCJPT00005000338.1">
    <property type="protein sequence ID" value="ENSCJPP00005000160.1"/>
    <property type="gene ID" value="ENSCJPG00005000231.1"/>
</dbReference>
<evidence type="ECO:0000259" key="2">
    <source>
        <dbReference type="Pfam" id="PF14910"/>
    </source>
</evidence>
<dbReference type="InterPro" id="IPR029425">
    <property type="entry name" value="MMS22L_N"/>
</dbReference>
<reference evidence="3" key="2">
    <citation type="submission" date="2025-08" db="UniProtKB">
        <authorList>
            <consortium name="Ensembl"/>
        </authorList>
    </citation>
    <scope>IDENTIFICATION</scope>
</reference>
<organism evidence="3 4">
    <name type="scientific">Coturnix japonica</name>
    <name type="common">Japanese quail</name>
    <name type="synonym">Coturnix coturnix japonica</name>
    <dbReference type="NCBI Taxonomy" id="93934"/>
    <lineage>
        <taxon>Eukaryota</taxon>
        <taxon>Metazoa</taxon>
        <taxon>Chordata</taxon>
        <taxon>Craniata</taxon>
        <taxon>Vertebrata</taxon>
        <taxon>Euteleostomi</taxon>
        <taxon>Archelosauria</taxon>
        <taxon>Archosauria</taxon>
        <taxon>Dinosauria</taxon>
        <taxon>Saurischia</taxon>
        <taxon>Theropoda</taxon>
        <taxon>Coelurosauria</taxon>
        <taxon>Aves</taxon>
        <taxon>Neognathae</taxon>
        <taxon>Galloanserae</taxon>
        <taxon>Galliformes</taxon>
        <taxon>Phasianidae</taxon>
        <taxon>Perdicinae</taxon>
        <taxon>Coturnix</taxon>
    </lineage>
</organism>
<dbReference type="GO" id="GO:0000724">
    <property type="term" value="P:double-strand break repair via homologous recombination"/>
    <property type="evidence" value="ECO:0007669"/>
    <property type="project" value="InterPro"/>
</dbReference>
<feature type="domain" description="Protein MMS22-like N-terminal" evidence="2">
    <location>
        <begin position="34"/>
        <end position="130"/>
    </location>
</feature>
<keyword evidence="1" id="KW-1133">Transmembrane helix</keyword>
<dbReference type="GO" id="GO:0031297">
    <property type="term" value="P:replication fork processing"/>
    <property type="evidence" value="ECO:0007669"/>
    <property type="project" value="InterPro"/>
</dbReference>
<proteinExistence type="predicted"/>
<evidence type="ECO:0000313" key="4">
    <source>
        <dbReference type="Proteomes" id="UP000694412"/>
    </source>
</evidence>
<sequence>METVDDDFMDSFTPPLLSDSLQMAMEVENEKSNPPCFSCIFDNQNGGRSFSDESYLVSGSLKRVLLRLDPSPNDYEEPAIEMFGFQWVTESALVESCGLLFGLLRQQIYKLEDLIETNSSDFGQAVKLYFLSFFFFLYFCYVKNYLFKGCKQYLGRKHESLLPQ</sequence>
<feature type="transmembrane region" description="Helical" evidence="1">
    <location>
        <begin position="128"/>
        <end position="147"/>
    </location>
</feature>
<dbReference type="InterPro" id="IPR042320">
    <property type="entry name" value="MMS22-like"/>
</dbReference>
<evidence type="ECO:0000313" key="3">
    <source>
        <dbReference type="Ensembl" id="ENSCJPP00005000160.1"/>
    </source>
</evidence>
<dbReference type="Proteomes" id="UP000694412">
    <property type="component" value="Chromosome 3"/>
</dbReference>
<dbReference type="AlphaFoldDB" id="A0A8C2SKJ6"/>
<protein>
    <submittedName>
        <fullName evidence="3">MMS22 like, DNA repair protein</fullName>
    </submittedName>
</protein>
<dbReference type="Pfam" id="PF14910">
    <property type="entry name" value="MMS22L_N"/>
    <property type="match status" value="1"/>
</dbReference>
<accession>A0A8C2SKJ6</accession>
<keyword evidence="1" id="KW-0472">Membrane</keyword>
<evidence type="ECO:0000256" key="1">
    <source>
        <dbReference type="SAM" id="Phobius"/>
    </source>
</evidence>
<name>A0A8C2SKJ6_COTJA</name>
<dbReference type="PANTHER" id="PTHR28547:SF1">
    <property type="entry name" value="PROTEIN MMS22-LIKE"/>
    <property type="match status" value="1"/>
</dbReference>
<dbReference type="PANTHER" id="PTHR28547">
    <property type="entry name" value="PROTEIN MMS22-LIKE"/>
    <property type="match status" value="1"/>
</dbReference>
<keyword evidence="1" id="KW-0812">Transmembrane</keyword>
<reference evidence="3" key="1">
    <citation type="submission" date="2015-11" db="EMBL/GenBank/DDBJ databases">
        <authorList>
            <consortium name="International Coturnix japonica Genome Analysis Consortium"/>
            <person name="Warren W."/>
            <person name="Burt D.W."/>
            <person name="Antin P.B."/>
            <person name="Lanford R."/>
            <person name="Gros J."/>
            <person name="Wilson R.K."/>
        </authorList>
    </citation>
    <scope>NUCLEOTIDE SEQUENCE [LARGE SCALE GENOMIC DNA]</scope>
</reference>